<gene>
    <name evidence="3" type="ORF">F7D97_02420</name>
    <name evidence="2" type="ORF">ONT01_08640</name>
</gene>
<proteinExistence type="predicted"/>
<dbReference type="AlphaFoldDB" id="A0A6A7VXQ8"/>
<protein>
    <submittedName>
        <fullName evidence="2">Helix-turn-helix domain-containing protein</fullName>
    </submittedName>
    <submittedName>
        <fullName evidence="3">Helix-turn-helix transcriptional regulator</fullName>
    </submittedName>
</protein>
<dbReference type="SUPFAM" id="SSF47413">
    <property type="entry name" value="lambda repressor-like DNA-binding domains"/>
    <property type="match status" value="1"/>
</dbReference>
<evidence type="ECO:0000313" key="2">
    <source>
        <dbReference type="EMBL" id="MCW4137840.1"/>
    </source>
</evidence>
<evidence type="ECO:0000313" key="4">
    <source>
        <dbReference type="Proteomes" id="UP000406735"/>
    </source>
</evidence>
<evidence type="ECO:0000259" key="1">
    <source>
        <dbReference type="PROSITE" id="PS50943"/>
    </source>
</evidence>
<dbReference type="Proteomes" id="UP000406735">
    <property type="component" value="Unassembled WGS sequence"/>
</dbReference>
<dbReference type="EMBL" id="JAPDVD010000001">
    <property type="protein sequence ID" value="MCW4137840.1"/>
    <property type="molecule type" value="Genomic_DNA"/>
</dbReference>
<dbReference type="CDD" id="cd00093">
    <property type="entry name" value="HTH_XRE"/>
    <property type="match status" value="1"/>
</dbReference>
<reference evidence="2" key="2">
    <citation type="submission" date="2022-11" db="EMBL/GenBank/DDBJ databases">
        <title>Genomic repertoires linked with pathogenic potency of arthritogenic Prevotella copri isolated from the gut of rheumatoid arthritis patients.</title>
        <authorList>
            <person name="Nii T."/>
            <person name="Maeda Y."/>
            <person name="Motooka D."/>
            <person name="Naito M."/>
            <person name="Matsumoto Y."/>
            <person name="Ogawa T."/>
            <person name="Oguro-Igashira E."/>
            <person name="Kishikawa T."/>
            <person name="Yamashita M."/>
            <person name="Koizumi S."/>
            <person name="Kurakawa T."/>
            <person name="Okumura R."/>
            <person name="Kayama H."/>
            <person name="Murakami M."/>
            <person name="Sakaguchi T."/>
            <person name="Das B."/>
            <person name="Nakamura S."/>
            <person name="Okada Y."/>
            <person name="Kumanogoh A."/>
            <person name="Takeda K."/>
        </authorList>
    </citation>
    <scope>NUCLEOTIDE SEQUENCE</scope>
    <source>
        <strain evidence="2">H105_2-2</strain>
    </source>
</reference>
<dbReference type="InterPro" id="IPR010982">
    <property type="entry name" value="Lambda_DNA-bd_dom_sf"/>
</dbReference>
<dbReference type="GO" id="GO:0003677">
    <property type="term" value="F:DNA binding"/>
    <property type="evidence" value="ECO:0007669"/>
    <property type="project" value="InterPro"/>
</dbReference>
<dbReference type="Gene3D" id="1.10.260.40">
    <property type="entry name" value="lambda repressor-like DNA-binding domains"/>
    <property type="match status" value="1"/>
</dbReference>
<dbReference type="InterPro" id="IPR001387">
    <property type="entry name" value="Cro/C1-type_HTH"/>
</dbReference>
<dbReference type="Proteomes" id="UP001208620">
    <property type="component" value="Unassembled WGS sequence"/>
</dbReference>
<reference evidence="3 4" key="1">
    <citation type="submission" date="2019-09" db="EMBL/GenBank/DDBJ databases">
        <title>Distinct polysaccharide growth profiles of human intestinal Prevotella copri isolates.</title>
        <authorList>
            <person name="Fehlner-Peach H."/>
            <person name="Magnabosco C."/>
            <person name="Raghavan V."/>
            <person name="Scher J.U."/>
            <person name="Tett A."/>
            <person name="Cox L.M."/>
            <person name="Gottsegen C."/>
            <person name="Watters A."/>
            <person name="Wiltshire- Gordon J.D."/>
            <person name="Segata N."/>
            <person name="Bonneau R."/>
            <person name="Littman D.R."/>
        </authorList>
    </citation>
    <scope>NUCLEOTIDE SEQUENCE [LARGE SCALE GENOMIC DNA]</scope>
    <source>
        <strain evidence="4">iK21513</strain>
        <strain evidence="3">IK21513</strain>
    </source>
</reference>
<comment type="caution">
    <text evidence="3">The sequence shown here is derived from an EMBL/GenBank/DDBJ whole genome shotgun (WGS) entry which is preliminary data.</text>
</comment>
<dbReference type="PROSITE" id="PS50943">
    <property type="entry name" value="HTH_CROC1"/>
    <property type="match status" value="1"/>
</dbReference>
<organism evidence="3 4">
    <name type="scientific">Segatella copri</name>
    <dbReference type="NCBI Taxonomy" id="165179"/>
    <lineage>
        <taxon>Bacteria</taxon>
        <taxon>Pseudomonadati</taxon>
        <taxon>Bacteroidota</taxon>
        <taxon>Bacteroidia</taxon>
        <taxon>Bacteroidales</taxon>
        <taxon>Prevotellaceae</taxon>
        <taxon>Segatella</taxon>
    </lineage>
</organism>
<feature type="domain" description="HTH cro/C1-type" evidence="1">
    <location>
        <begin position="37"/>
        <end position="81"/>
    </location>
</feature>
<dbReference type="RefSeq" id="WP_144152978.1">
    <property type="nucleotide sequence ID" value="NZ_JAHRGK010000021.1"/>
</dbReference>
<name>A0A6A7VXQ8_9BACT</name>
<sequence length="138" mass="15699">MDRKEVLKSPEYWTAKTQIELYNQAESFMKETGRNKTQLAEYLGVSKGYVSQLLNGDYDHRLSKFFELSLAFGVIPQIDFIPVGKYVSDDACSKQFKNIALPNANFVEWNDGEIHVSYSMKSNEIMCPVNTDTPKNAA</sequence>
<evidence type="ECO:0000313" key="3">
    <source>
        <dbReference type="EMBL" id="MQN08806.1"/>
    </source>
</evidence>
<dbReference type="Pfam" id="PF01381">
    <property type="entry name" value="HTH_3"/>
    <property type="match status" value="1"/>
</dbReference>
<dbReference type="EMBL" id="VZCY01000019">
    <property type="protein sequence ID" value="MQN08806.1"/>
    <property type="molecule type" value="Genomic_DNA"/>
</dbReference>
<accession>A0A6A7VXQ8</accession>